<dbReference type="Gene3D" id="2.40.390.10">
    <property type="entry name" value="CV3147-like"/>
    <property type="match status" value="1"/>
</dbReference>
<accession>A0A0K2SM24</accession>
<sequence>MRLTLESVHRAALGGAFLGGGGGGARASGLQLGEMALAVGEPRLVRLDELREDDLIVTVSAVGAPAARDQYVKPMDYVAAVRALNERLEGRVAGLISSENGGLATLNGWFQSAVTGIPVVDATGNGRAHPTGVMGSMGLEAVADYRSIQAACGGNPATGHRLSLVVEASLAVADRIVREASVEAGGMVAVARNPVRAAYVAENGAVGSVSQAMDLGALIEAHQSEGGRAVAETLAGELGGRILAERPVRGYHVETVGGYDVGRLAVGDIDLTFWNEYMTAERGDERLATFPDLIATLDAETGTPLPSAEVADGQHVVVVAVPKGRMILGAGLRRPEALKPAEEVIQKPLAPYF</sequence>
<evidence type="ECO:0000313" key="3">
    <source>
        <dbReference type="EMBL" id="BAS28150.1"/>
    </source>
</evidence>
<dbReference type="Proteomes" id="UP000065807">
    <property type="component" value="Chromosome"/>
</dbReference>
<proteinExistence type="predicted"/>
<dbReference type="Pfam" id="PF20906">
    <property type="entry name" value="S-Me-THD_C"/>
    <property type="match status" value="1"/>
</dbReference>
<keyword evidence="4" id="KW-1185">Reference proteome</keyword>
<gene>
    <name evidence="3" type="ORF">LIP_2309</name>
</gene>
<feature type="domain" description="S-Me-THD N-terminal" evidence="1">
    <location>
        <begin position="9"/>
        <end position="139"/>
    </location>
</feature>
<dbReference type="EMBL" id="AP014924">
    <property type="protein sequence ID" value="BAS28150.1"/>
    <property type="molecule type" value="Genomic_DNA"/>
</dbReference>
<reference evidence="4" key="1">
    <citation type="submission" date="2015-07" db="EMBL/GenBank/DDBJ databases">
        <title>Complete genome sequence and phylogenetic analysis of Limnochorda pilosa.</title>
        <authorList>
            <person name="Watanabe M."/>
            <person name="Kojima H."/>
            <person name="Fukui M."/>
        </authorList>
    </citation>
    <scope>NUCLEOTIDE SEQUENCE [LARGE SCALE GENOMIC DNA]</scope>
    <source>
        <strain evidence="4">HC45</strain>
    </source>
</reference>
<evidence type="ECO:0000313" key="4">
    <source>
        <dbReference type="Proteomes" id="UP000065807"/>
    </source>
</evidence>
<dbReference type="STRING" id="1555112.LIP_2309"/>
<reference evidence="4" key="2">
    <citation type="journal article" date="2016" name="Int. J. Syst. Evol. Microbiol.">
        <title>Complete genome sequence and cell structure of Limnochorda pilosa, a Gram-negative spore-former within the phylum Firmicutes.</title>
        <authorList>
            <person name="Watanabe M."/>
            <person name="Kojima H."/>
            <person name="Fukui M."/>
        </authorList>
    </citation>
    <scope>NUCLEOTIDE SEQUENCE [LARGE SCALE GENOMIC DNA]</scope>
    <source>
        <strain evidence="4">HC45</strain>
    </source>
</reference>
<dbReference type="PATRIC" id="fig|1555112.3.peg.2356"/>
<dbReference type="RefSeq" id="WP_068138027.1">
    <property type="nucleotide sequence ID" value="NZ_AP014924.1"/>
</dbReference>
<evidence type="ECO:0000259" key="1">
    <source>
        <dbReference type="Pfam" id="PF06032"/>
    </source>
</evidence>
<dbReference type="InterPro" id="IPR010318">
    <property type="entry name" value="S-Me-THD_N"/>
</dbReference>
<dbReference type="AlphaFoldDB" id="A0A0K2SM24"/>
<dbReference type="Pfam" id="PF06032">
    <property type="entry name" value="S-Me-THD_N"/>
    <property type="match status" value="1"/>
</dbReference>
<name>A0A0K2SM24_LIMPI</name>
<dbReference type="OrthoDB" id="7441206at2"/>
<dbReference type="InterPro" id="IPR027479">
    <property type="entry name" value="S-Me-THD_N_sf"/>
</dbReference>
<dbReference type="SUPFAM" id="SSF160991">
    <property type="entry name" value="CV3147-like"/>
    <property type="match status" value="1"/>
</dbReference>
<dbReference type="KEGG" id="lpil:LIP_2309"/>
<dbReference type="InterPro" id="IPR048350">
    <property type="entry name" value="S-Me-THD-like_C"/>
</dbReference>
<organism evidence="3 4">
    <name type="scientific">Limnochorda pilosa</name>
    <dbReference type="NCBI Taxonomy" id="1555112"/>
    <lineage>
        <taxon>Bacteria</taxon>
        <taxon>Bacillati</taxon>
        <taxon>Bacillota</taxon>
        <taxon>Limnochordia</taxon>
        <taxon>Limnochordales</taxon>
        <taxon>Limnochordaceae</taxon>
        <taxon>Limnochorda</taxon>
    </lineage>
</organism>
<dbReference type="Gene3D" id="3.40.1610.10">
    <property type="entry name" value="CV3147-like domain"/>
    <property type="match status" value="1"/>
</dbReference>
<feature type="domain" description="S-Me-THD-like C-terminal" evidence="2">
    <location>
        <begin position="172"/>
        <end position="322"/>
    </location>
</feature>
<evidence type="ECO:0000259" key="2">
    <source>
        <dbReference type="Pfam" id="PF20906"/>
    </source>
</evidence>
<dbReference type="InterPro" id="IPR024071">
    <property type="entry name" value="S-Me-THD_C_sf"/>
</dbReference>
<protein>
    <submittedName>
        <fullName evidence="3">OsrF</fullName>
    </submittedName>
</protein>